<organism evidence="2 3">
    <name type="scientific">Candidatus Harrisonbacteria bacterium CG10_big_fil_rev_8_21_14_0_10_38_8</name>
    <dbReference type="NCBI Taxonomy" id="1974582"/>
    <lineage>
        <taxon>Bacteria</taxon>
        <taxon>Candidatus Harrisoniibacteriota</taxon>
    </lineage>
</organism>
<feature type="transmembrane region" description="Helical" evidence="1">
    <location>
        <begin position="13"/>
        <end position="34"/>
    </location>
</feature>
<sequence length="173" mass="19138">MKKLNLSPFTKKLLIHISIALGGSLLVIIAIILVNGDINRRLERITEHKVNFAIRDQALGILTGSGYDPERAQEAKEVLNTILPSSDELINFPKELRDIASTSNVSIAFSFGTENKSTGDKPGDISFTMSASGDQDNLLAFLKEVESHPYFIQFFSVDYKDRSLSTSGKIYVK</sequence>
<keyword evidence="1" id="KW-0472">Membrane</keyword>
<dbReference type="Gene3D" id="3.30.70.60">
    <property type="match status" value="1"/>
</dbReference>
<protein>
    <submittedName>
        <fullName evidence="2">Uncharacterized protein</fullName>
    </submittedName>
</protein>
<evidence type="ECO:0000313" key="3">
    <source>
        <dbReference type="Proteomes" id="UP000229112"/>
    </source>
</evidence>
<keyword evidence="1" id="KW-0812">Transmembrane</keyword>
<comment type="caution">
    <text evidence="2">The sequence shown here is derived from an EMBL/GenBank/DDBJ whole genome shotgun (WGS) entry which is preliminary data.</text>
</comment>
<evidence type="ECO:0000313" key="2">
    <source>
        <dbReference type="EMBL" id="PIT93122.1"/>
    </source>
</evidence>
<evidence type="ECO:0000256" key="1">
    <source>
        <dbReference type="SAM" id="Phobius"/>
    </source>
</evidence>
<keyword evidence="1" id="KW-1133">Transmembrane helix</keyword>
<name>A0A2M6WK09_9BACT</name>
<dbReference type="EMBL" id="PFAY01000012">
    <property type="protein sequence ID" value="PIT93122.1"/>
    <property type="molecule type" value="Genomic_DNA"/>
</dbReference>
<accession>A0A2M6WK09</accession>
<proteinExistence type="predicted"/>
<dbReference type="AlphaFoldDB" id="A0A2M6WK09"/>
<dbReference type="Proteomes" id="UP000229112">
    <property type="component" value="Unassembled WGS sequence"/>
</dbReference>
<dbReference type="InterPro" id="IPR014717">
    <property type="entry name" value="Transl_elong_EF1B/ribsomal_bS6"/>
</dbReference>
<reference evidence="3" key="1">
    <citation type="submission" date="2017-09" db="EMBL/GenBank/DDBJ databases">
        <title>Depth-based differentiation of microbial function through sediment-hosted aquifers and enrichment of novel symbionts in the deep terrestrial subsurface.</title>
        <authorList>
            <person name="Probst A.J."/>
            <person name="Ladd B."/>
            <person name="Jarett J.K."/>
            <person name="Geller-Mcgrath D.E."/>
            <person name="Sieber C.M.K."/>
            <person name="Emerson J.B."/>
            <person name="Anantharaman K."/>
            <person name="Thomas B.C."/>
            <person name="Malmstrom R."/>
            <person name="Stieglmeier M."/>
            <person name="Klingl A."/>
            <person name="Woyke T."/>
            <person name="Ryan C.M."/>
            <person name="Banfield J.F."/>
        </authorList>
    </citation>
    <scope>NUCLEOTIDE SEQUENCE [LARGE SCALE GENOMIC DNA]</scope>
</reference>
<gene>
    <name evidence="2" type="ORF">COU06_01845</name>
</gene>